<accession>A0A815S199</accession>
<feature type="signal peptide" evidence="1">
    <location>
        <begin position="1"/>
        <end position="21"/>
    </location>
</feature>
<evidence type="ECO:0000256" key="1">
    <source>
        <dbReference type="SAM" id="SignalP"/>
    </source>
</evidence>
<dbReference type="AlphaFoldDB" id="A0A815S199"/>
<reference evidence="3" key="1">
    <citation type="submission" date="2021-02" db="EMBL/GenBank/DDBJ databases">
        <authorList>
            <person name="Nowell W R."/>
        </authorList>
    </citation>
    <scope>NUCLEOTIDE SEQUENCE</scope>
</reference>
<evidence type="ECO:0000313" key="4">
    <source>
        <dbReference type="Proteomes" id="UP000663882"/>
    </source>
</evidence>
<sequence>MTRKIFLYFILFILWIYYVECVQPYFPPQITFIIEESNNRYLFAVDEINQRAYKWHRIDSDDQLHAYVMQHFPYATPNSPESKNYVQLEVYEPVYCIYTAIWKYGSGMHDSFPEHWYYNMTSFKIENYMQFSSKMIHATNSSKDEDHWYSEDTCTLETGDKYPCEEIFFKKNTDIPLRYTFIEGHGFFAMRATINYKIISIGKPSDELFVKIPQNWMNNCTDLNLGLDYILPSPIINVNESATVKIRLTSPPHLVNGNDTMILQFQVDETSSECQDCLKWEPKEFYFNIKNFHEYQTMIVTRIKEGSETTIRPIMNGGGYDKIPFYYYRLLFR</sequence>
<dbReference type="OrthoDB" id="9970167at2759"/>
<dbReference type="EMBL" id="CAJNOO010008687">
    <property type="protein sequence ID" value="CAF1484686.1"/>
    <property type="molecule type" value="Genomic_DNA"/>
</dbReference>
<proteinExistence type="predicted"/>
<evidence type="ECO:0000313" key="3">
    <source>
        <dbReference type="EMBL" id="CAF1484686.1"/>
    </source>
</evidence>
<comment type="caution">
    <text evidence="3">The sequence shown here is derived from an EMBL/GenBank/DDBJ whole genome shotgun (WGS) entry which is preliminary data.</text>
</comment>
<evidence type="ECO:0000313" key="2">
    <source>
        <dbReference type="EMBL" id="CAF0841423.1"/>
    </source>
</evidence>
<feature type="chain" id="PRO_5036412243" evidence="1">
    <location>
        <begin position="22"/>
        <end position="333"/>
    </location>
</feature>
<name>A0A815S199_9BILA</name>
<dbReference type="Proteomes" id="UP000663889">
    <property type="component" value="Unassembled WGS sequence"/>
</dbReference>
<organism evidence="3 4">
    <name type="scientific">Rotaria sordida</name>
    <dbReference type="NCBI Taxonomy" id="392033"/>
    <lineage>
        <taxon>Eukaryota</taxon>
        <taxon>Metazoa</taxon>
        <taxon>Spiralia</taxon>
        <taxon>Gnathifera</taxon>
        <taxon>Rotifera</taxon>
        <taxon>Eurotatoria</taxon>
        <taxon>Bdelloidea</taxon>
        <taxon>Philodinida</taxon>
        <taxon>Philodinidae</taxon>
        <taxon>Rotaria</taxon>
    </lineage>
</organism>
<keyword evidence="1" id="KW-0732">Signal</keyword>
<dbReference type="Proteomes" id="UP000663882">
    <property type="component" value="Unassembled WGS sequence"/>
</dbReference>
<protein>
    <submittedName>
        <fullName evidence="3">Uncharacterized protein</fullName>
    </submittedName>
</protein>
<dbReference type="EMBL" id="CAJNOU010000060">
    <property type="protein sequence ID" value="CAF0841423.1"/>
    <property type="molecule type" value="Genomic_DNA"/>
</dbReference>
<gene>
    <name evidence="3" type="ORF">RFH988_LOCUS38149</name>
    <name evidence="2" type="ORF">SEV965_LOCUS2626</name>
</gene>